<evidence type="ECO:0000313" key="10">
    <source>
        <dbReference type="Proteomes" id="UP000001015"/>
    </source>
</evidence>
<feature type="transmembrane region" description="Helical" evidence="7">
    <location>
        <begin position="400"/>
        <end position="418"/>
    </location>
</feature>
<feature type="transmembrane region" description="Helical" evidence="7">
    <location>
        <begin position="453"/>
        <end position="473"/>
    </location>
</feature>
<gene>
    <name evidence="9" type="primary">ST0996</name>
    <name evidence="9" type="ordered locus">STK_09960</name>
</gene>
<dbReference type="GO" id="GO:0006508">
    <property type="term" value="P:proteolysis"/>
    <property type="evidence" value="ECO:0007669"/>
    <property type="project" value="UniProtKB-KW"/>
</dbReference>
<feature type="transmembrane region" description="Helical" evidence="7">
    <location>
        <begin position="367"/>
        <end position="388"/>
    </location>
</feature>
<protein>
    <recommendedName>
        <fullName evidence="8">Peptidase M48 domain-containing protein</fullName>
    </recommendedName>
</protein>
<keyword evidence="5" id="KW-0862">Zinc</keyword>
<dbReference type="Proteomes" id="UP000001015">
    <property type="component" value="Chromosome"/>
</dbReference>
<evidence type="ECO:0000313" key="9">
    <source>
        <dbReference type="EMBL" id="BAB66020.1"/>
    </source>
</evidence>
<keyword evidence="2" id="KW-0645">Protease</keyword>
<dbReference type="InterPro" id="IPR001915">
    <property type="entry name" value="Peptidase_M48"/>
</dbReference>
<evidence type="ECO:0000256" key="7">
    <source>
        <dbReference type="SAM" id="Phobius"/>
    </source>
</evidence>
<feature type="transmembrane region" description="Helical" evidence="7">
    <location>
        <begin position="248"/>
        <end position="271"/>
    </location>
</feature>
<feature type="transmembrane region" description="Helical" evidence="7">
    <location>
        <begin position="126"/>
        <end position="145"/>
    </location>
</feature>
<dbReference type="EMBL" id="BA000023">
    <property type="protein sequence ID" value="BAB66020.1"/>
    <property type="molecule type" value="Genomic_DNA"/>
</dbReference>
<dbReference type="AlphaFoldDB" id="Q972Z3"/>
<dbReference type="GO" id="GO:0004222">
    <property type="term" value="F:metalloendopeptidase activity"/>
    <property type="evidence" value="ECO:0007669"/>
    <property type="project" value="InterPro"/>
</dbReference>
<evidence type="ECO:0000256" key="1">
    <source>
        <dbReference type="ARBA" id="ARBA00001947"/>
    </source>
</evidence>
<comment type="cofactor">
    <cofactor evidence="1">
        <name>Zn(2+)</name>
        <dbReference type="ChEBI" id="CHEBI:29105"/>
    </cofactor>
</comment>
<feature type="transmembrane region" description="Helical" evidence="7">
    <location>
        <begin position="37"/>
        <end position="61"/>
    </location>
</feature>
<keyword evidence="7" id="KW-1133">Transmembrane helix</keyword>
<accession>Q972Z3</accession>
<feature type="transmembrane region" description="Helical" evidence="7">
    <location>
        <begin position="12"/>
        <end position="31"/>
    </location>
</feature>
<feature type="transmembrane region" description="Helical" evidence="7">
    <location>
        <begin position="95"/>
        <end position="120"/>
    </location>
</feature>
<feature type="transmembrane region" description="Helical" evidence="7">
    <location>
        <begin position="424"/>
        <end position="446"/>
    </location>
</feature>
<evidence type="ECO:0000256" key="5">
    <source>
        <dbReference type="ARBA" id="ARBA00022833"/>
    </source>
</evidence>
<proteinExistence type="predicted"/>
<dbReference type="KEGG" id="sto:STK_09960"/>
<keyword evidence="3" id="KW-0479">Metal-binding</keyword>
<evidence type="ECO:0000256" key="4">
    <source>
        <dbReference type="ARBA" id="ARBA00022801"/>
    </source>
</evidence>
<feature type="domain" description="Peptidase M48" evidence="8">
    <location>
        <begin position="196"/>
        <end position="292"/>
    </location>
</feature>
<organism evidence="9 10">
    <name type="scientific">Sulfurisphaera tokodaii (strain DSM 16993 / JCM 10545 / NBRC 100140 / 7)</name>
    <name type="common">Sulfolobus tokodaii</name>
    <dbReference type="NCBI Taxonomy" id="273063"/>
    <lineage>
        <taxon>Archaea</taxon>
        <taxon>Thermoproteota</taxon>
        <taxon>Thermoprotei</taxon>
        <taxon>Sulfolobales</taxon>
        <taxon>Sulfolobaceae</taxon>
        <taxon>Sulfurisphaera</taxon>
    </lineage>
</organism>
<feature type="transmembrane region" description="Helical" evidence="7">
    <location>
        <begin position="217"/>
        <end position="242"/>
    </location>
</feature>
<reference evidence="10" key="1">
    <citation type="journal article" date="2001" name="DNA Res.">
        <title>Complete genome sequence of an aerobic thermoacidophilic Crenarchaeon, Sulfolobus tokodaii strain7.</title>
        <authorList>
            <person name="Kawarabayasi Y."/>
            <person name="Hino Y."/>
            <person name="Horikawa H."/>
            <person name="Jin-no K."/>
            <person name="Takahashi M."/>
            <person name="Sekine M."/>
            <person name="Baba S."/>
            <person name="Ankai A."/>
            <person name="Kosugi H."/>
            <person name="Hosoyama A."/>
            <person name="Fukui S."/>
            <person name="Nagai Y."/>
            <person name="Nishijima K."/>
            <person name="Otsuka R."/>
            <person name="Nakazawa H."/>
            <person name="Takamiya M."/>
            <person name="Kato Y."/>
            <person name="Yoshizawa T."/>
            <person name="Tanaka T."/>
            <person name="Kudoh Y."/>
            <person name="Yamazaki J."/>
            <person name="Kushida N."/>
            <person name="Oguchi A."/>
            <person name="Aoki K."/>
            <person name="Masuda S."/>
            <person name="Yanagii M."/>
            <person name="Nishimura M."/>
            <person name="Yamagishi A."/>
            <person name="Oshima T."/>
            <person name="Kikuchi H."/>
        </authorList>
    </citation>
    <scope>NUCLEOTIDE SEQUENCE [LARGE SCALE GENOMIC DNA]</scope>
    <source>
        <strain evidence="10">DSM 16993 / JCM 10545 / NBRC 100140 / 7</strain>
    </source>
</reference>
<name>Q972Z3_SULTO</name>
<sequence length="476" mass="53662">MIKLNKKKSAFFFYLLSILSSIFSFFTYKINPFLARIILFMGIGFVSIGIFFTVLTIIVLLKAPFKGGLQKSVQESKSYSKNVYNPFISIVKMSLLLSFSLILFSFFIFACFVWILHITSITPMDLFVSIALNFLFQILFSMIVLSRVNLFKEVKPGEVKIIRVPKFGHNGLTTGVLALSHRSPFKEIIFISDTVDESLVKIVEAHELAHAKEYHPILLQLAGILLVSIIDSLIFFTAFSYIIPLVNITILLVIKTLLVVLSIGVASLLFLRVAESRADAFAFKIIGEKAYENLLEILRIKYGKNIKSTEEAPLFSRITHTSSRNALKTGDPLSSLGFWEFPTILSFVAATITIMRTNSIIIIELFPFLYIGILVILFLVGLVFLPVVKKYYGMTERGSMNFSFLLAGLYIISSMSALNGYPNIYLIILLFLVGIALTYMIARVFLKSKKVIIYTFLIYLGINVLISVVRIFLYGV</sequence>
<dbReference type="eggNOG" id="arCOG07345">
    <property type="taxonomic scope" value="Archaea"/>
</dbReference>
<evidence type="ECO:0000256" key="3">
    <source>
        <dbReference type="ARBA" id="ARBA00022723"/>
    </source>
</evidence>
<dbReference type="Pfam" id="PF01435">
    <property type="entry name" value="Peptidase_M48"/>
    <property type="match status" value="1"/>
</dbReference>
<keyword evidence="4" id="KW-0378">Hydrolase</keyword>
<dbReference type="PATRIC" id="fig|273063.9.peg.1121"/>
<keyword evidence="10" id="KW-1185">Reference proteome</keyword>
<evidence type="ECO:0000256" key="6">
    <source>
        <dbReference type="ARBA" id="ARBA00023049"/>
    </source>
</evidence>
<dbReference type="GO" id="GO:0046872">
    <property type="term" value="F:metal ion binding"/>
    <property type="evidence" value="ECO:0007669"/>
    <property type="project" value="UniProtKB-KW"/>
</dbReference>
<keyword evidence="7" id="KW-0472">Membrane</keyword>
<keyword evidence="6" id="KW-0482">Metalloprotease</keyword>
<feature type="transmembrane region" description="Helical" evidence="7">
    <location>
        <begin position="336"/>
        <end position="355"/>
    </location>
</feature>
<evidence type="ECO:0000256" key="2">
    <source>
        <dbReference type="ARBA" id="ARBA00022670"/>
    </source>
</evidence>
<dbReference type="STRING" id="273063.STK_09960"/>
<keyword evidence="7" id="KW-0812">Transmembrane</keyword>
<evidence type="ECO:0000259" key="8">
    <source>
        <dbReference type="Pfam" id="PF01435"/>
    </source>
</evidence>